<dbReference type="InterPro" id="IPR001487">
    <property type="entry name" value="Bromodomain"/>
</dbReference>
<dbReference type="Proteomes" id="UP000053097">
    <property type="component" value="Unassembled WGS sequence"/>
</dbReference>
<evidence type="ECO:0000256" key="3">
    <source>
        <dbReference type="SAM" id="Coils"/>
    </source>
</evidence>
<accession>A0A026W9H9</accession>
<feature type="region of interest" description="Disordered" evidence="4">
    <location>
        <begin position="197"/>
        <end position="251"/>
    </location>
</feature>
<dbReference type="GO" id="GO:0035267">
    <property type="term" value="C:NuA4 histone acetyltransferase complex"/>
    <property type="evidence" value="ECO:0007669"/>
    <property type="project" value="TreeGrafter"/>
</dbReference>
<name>A0A026W9H9_OOCBI</name>
<dbReference type="PROSITE" id="PS50014">
    <property type="entry name" value="BROMODOMAIN_2"/>
    <property type="match status" value="1"/>
</dbReference>
<dbReference type="Pfam" id="PF00439">
    <property type="entry name" value="Bromodomain"/>
    <property type="match status" value="1"/>
</dbReference>
<feature type="region of interest" description="Disordered" evidence="4">
    <location>
        <begin position="1104"/>
        <end position="1149"/>
    </location>
</feature>
<gene>
    <name evidence="6" type="ORF">X777_07081</name>
</gene>
<dbReference type="OrthoDB" id="1742084at2759"/>
<feature type="compositionally biased region" description="Acidic residues" evidence="4">
    <location>
        <begin position="945"/>
        <end position="954"/>
    </location>
</feature>
<evidence type="ECO:0000313" key="7">
    <source>
        <dbReference type="Proteomes" id="UP000053097"/>
    </source>
</evidence>
<dbReference type="CDD" id="cd05507">
    <property type="entry name" value="Bromo_brd8_like"/>
    <property type="match status" value="1"/>
</dbReference>
<evidence type="ECO:0000256" key="1">
    <source>
        <dbReference type="ARBA" id="ARBA00023117"/>
    </source>
</evidence>
<feature type="compositionally biased region" description="Polar residues" evidence="4">
    <location>
        <begin position="555"/>
        <end position="567"/>
    </location>
</feature>
<dbReference type="AlphaFoldDB" id="A0A026W9H9"/>
<feature type="region of interest" description="Disordered" evidence="4">
    <location>
        <begin position="882"/>
        <end position="959"/>
    </location>
</feature>
<feature type="compositionally biased region" description="Basic and acidic residues" evidence="4">
    <location>
        <begin position="654"/>
        <end position="678"/>
    </location>
</feature>
<feature type="compositionally biased region" description="Acidic residues" evidence="4">
    <location>
        <begin position="829"/>
        <end position="843"/>
    </location>
</feature>
<feature type="compositionally biased region" description="Acidic residues" evidence="4">
    <location>
        <begin position="630"/>
        <end position="649"/>
    </location>
</feature>
<evidence type="ECO:0000313" key="6">
    <source>
        <dbReference type="EMBL" id="EZA52700.1"/>
    </source>
</evidence>
<feature type="compositionally biased region" description="Low complexity" evidence="4">
    <location>
        <begin position="701"/>
        <end position="711"/>
    </location>
</feature>
<evidence type="ECO:0000256" key="4">
    <source>
        <dbReference type="SAM" id="MobiDB-lite"/>
    </source>
</evidence>
<feature type="compositionally biased region" description="Basic and acidic residues" evidence="4">
    <location>
        <begin position="617"/>
        <end position="629"/>
    </location>
</feature>
<keyword evidence="1 2" id="KW-0103">Bromodomain</keyword>
<feature type="compositionally biased region" description="Basic residues" evidence="4">
    <location>
        <begin position="1140"/>
        <end position="1149"/>
    </location>
</feature>
<dbReference type="EMBL" id="KK107321">
    <property type="protein sequence ID" value="EZA52700.1"/>
    <property type="molecule type" value="Genomic_DNA"/>
</dbReference>
<keyword evidence="3" id="KW-0175">Coiled coil</keyword>
<protein>
    <submittedName>
        <fullName evidence="6">Bromodomain-containing protein</fullName>
    </submittedName>
</protein>
<dbReference type="STRING" id="2015173.A0A026W9H9"/>
<evidence type="ECO:0000256" key="2">
    <source>
        <dbReference type="PROSITE-ProRule" id="PRU00035"/>
    </source>
</evidence>
<dbReference type="PANTHER" id="PTHR15398">
    <property type="entry name" value="BROMODOMAIN-CONTAINING PROTEIN 8"/>
    <property type="match status" value="1"/>
</dbReference>
<proteinExistence type="predicted"/>
<dbReference type="OMA" id="MCTNAIM"/>
<dbReference type="PANTHER" id="PTHR15398:SF4">
    <property type="entry name" value="BROMODOMAIN-CONTAINING PROTEIN 8 ISOFORM X1"/>
    <property type="match status" value="1"/>
</dbReference>
<reference evidence="6 7" key="1">
    <citation type="journal article" date="2014" name="Curr. Biol.">
        <title>The genome of the clonal raider ant Cerapachys biroi.</title>
        <authorList>
            <person name="Oxley P.R."/>
            <person name="Ji L."/>
            <person name="Fetter-Pruneda I."/>
            <person name="McKenzie S.K."/>
            <person name="Li C."/>
            <person name="Hu H."/>
            <person name="Zhang G."/>
            <person name="Kronauer D.J."/>
        </authorList>
    </citation>
    <scope>NUCLEOTIDE SEQUENCE [LARGE SCALE GENOMIC DNA]</scope>
</reference>
<feature type="region of interest" description="Disordered" evidence="4">
    <location>
        <begin position="828"/>
        <end position="870"/>
    </location>
</feature>
<feature type="domain" description="Bromo" evidence="5">
    <location>
        <begin position="1006"/>
        <end position="1076"/>
    </location>
</feature>
<dbReference type="SMART" id="SM00297">
    <property type="entry name" value="BROMO"/>
    <property type="match status" value="1"/>
</dbReference>
<feature type="compositionally biased region" description="Polar residues" evidence="4">
    <location>
        <begin position="235"/>
        <end position="251"/>
    </location>
</feature>
<dbReference type="Gene3D" id="1.20.920.10">
    <property type="entry name" value="Bromodomain-like"/>
    <property type="match status" value="1"/>
</dbReference>
<sequence>MSSVQDRLKLKRTPCETWTTREQLCLASSVLKSGDQNWMSVSRSLKPLIEKDPLRPADWFSQKSCAIQYAHLIENADMPKRKKRESGETTSESIVRKLTQERISELSQTLVSQREEYQRLKAEINFLKSSIISDEKLEKMWLDIQQEEREGEQKARAHMAWLVKRQQKQEMTSSTPITIANQARKFPEGAVEVVQEPAAQLQESSTMENDEEKKNRGGKSPLLTSLLKSPSPTTQTAQTFPSTPVQVSSPTITSLLGSSPKVLNAQLAQNVSPQLQQLVSTAIASANAAPERPSVGAPTLSMLLEMPASAQRGPLPNLQATTTSATMVPHSQKQVAAATSEVRNYQQAAQAQSAHQVTVPNETATAAAATAIATMPTVTIPVTTTATVTPALTTIPAATSIPVAENMVQIIDNIADVIRKDIMADVMDKDEINDIIGDIEELIKEEITGSPQNLDTSGSTATGSTATAAAAAAAAATTVIDDLASVPQQAGIPVAPERLKPRDVDEAVSLSDSPQSEMAIEEIDSSTSNIAEIIGTVAIEPQESKIIVAEVAETVSSTPEGTKSETSACDEKMAEEFVSESENNDAKNKKDTVTEERQPDAEVKSIDFISNVETEESDSKLPSETKETVEEAMEEEEVEEVDEEEEEEMGVAVPDDKESPENVKEQKKESPEDAEGKPNVELGQLEMHVMKITGDQQDVPSAEVVSVSSEVTNDVPSTEDTEKSQDISLILEGDESSQSSESKKKAVAEEQIIENTIESTESLESFKEESVVLIKEKTIVEVKEEPSVKSQEEEAVEETLEIYTEEFKKEEVKDSSEDTTSSILQDMEVKEEEMSNEPVEAVDDTAPVMTEEVQSVKSEPVETTDAEVSIKKTESVEVKIEEAKANAEPETTEPFHAKSPLQVPLKEKKESVEMKEEKEEKEDTKRNVESEQNIKKELDSTVGEEPGELDEEETSLSKLSGGRAMKTYSKKQNVAVDSEPENESTGEGADYRAWKKAVMLLYNRLATHKYASVFLRPITEDQAPGYHSVIFRPMDLSTIKKNIDNGTIRSTMHFQRDVMLMFQNAIMYNKHDTFIYKMAVSMQEECLQQMQILVQVTGEGSFRRETRTAASSSSDTIESTLKRKRSHITPSPHDTDSPRSKKRRKSEND</sequence>
<feature type="coiled-coil region" evidence="3">
    <location>
        <begin position="96"/>
        <end position="130"/>
    </location>
</feature>
<dbReference type="InterPro" id="IPR036427">
    <property type="entry name" value="Bromodomain-like_sf"/>
</dbReference>
<evidence type="ECO:0000259" key="5">
    <source>
        <dbReference type="PROSITE" id="PS50014"/>
    </source>
</evidence>
<feature type="compositionally biased region" description="Low complexity" evidence="4">
    <location>
        <begin position="219"/>
        <end position="234"/>
    </location>
</feature>
<dbReference type="InterPro" id="IPR037966">
    <property type="entry name" value="Brd8_Bromo_dom"/>
</dbReference>
<keyword evidence="7" id="KW-1185">Reference proteome</keyword>
<feature type="region of interest" description="Disordered" evidence="4">
    <location>
        <begin position="555"/>
        <end position="747"/>
    </location>
</feature>
<feature type="compositionally biased region" description="Basic and acidic residues" evidence="4">
    <location>
        <begin position="584"/>
        <end position="605"/>
    </location>
</feature>
<dbReference type="SUPFAM" id="SSF47370">
    <property type="entry name" value="Bromodomain"/>
    <property type="match status" value="1"/>
</dbReference>
<feature type="compositionally biased region" description="Basic and acidic residues" evidence="4">
    <location>
        <begin position="905"/>
        <end position="939"/>
    </location>
</feature>
<organism evidence="6 7">
    <name type="scientific">Ooceraea biroi</name>
    <name type="common">Clonal raider ant</name>
    <name type="synonym">Cerapachys biroi</name>
    <dbReference type="NCBI Taxonomy" id="2015173"/>
    <lineage>
        <taxon>Eukaryota</taxon>
        <taxon>Metazoa</taxon>
        <taxon>Ecdysozoa</taxon>
        <taxon>Arthropoda</taxon>
        <taxon>Hexapoda</taxon>
        <taxon>Insecta</taxon>
        <taxon>Pterygota</taxon>
        <taxon>Neoptera</taxon>
        <taxon>Endopterygota</taxon>
        <taxon>Hymenoptera</taxon>
        <taxon>Apocrita</taxon>
        <taxon>Aculeata</taxon>
        <taxon>Formicoidea</taxon>
        <taxon>Formicidae</taxon>
        <taxon>Dorylinae</taxon>
        <taxon>Ooceraea</taxon>
    </lineage>
</organism>
<dbReference type="PRINTS" id="PR00503">
    <property type="entry name" value="BROMODOMAIN"/>
</dbReference>